<dbReference type="EC" id="2.5.1.145" evidence="7"/>
<comment type="catalytic activity">
    <reaction evidence="7">
        <text>L-cysteinyl-[prolipoprotein] + a 1,2-diacyl-sn-glycero-3-phospho-(1'-sn-glycerol) = an S-1,2-diacyl-sn-glyceryl-L-cysteinyl-[prolipoprotein] + sn-glycerol 1-phosphate + H(+)</text>
        <dbReference type="Rhea" id="RHEA:56712"/>
        <dbReference type="Rhea" id="RHEA-COMP:14679"/>
        <dbReference type="Rhea" id="RHEA-COMP:14680"/>
        <dbReference type="ChEBI" id="CHEBI:15378"/>
        <dbReference type="ChEBI" id="CHEBI:29950"/>
        <dbReference type="ChEBI" id="CHEBI:57685"/>
        <dbReference type="ChEBI" id="CHEBI:64716"/>
        <dbReference type="ChEBI" id="CHEBI:140658"/>
        <dbReference type="EC" id="2.5.1.145"/>
    </reaction>
</comment>
<proteinExistence type="inferred from homology"/>
<evidence type="ECO:0000313" key="8">
    <source>
        <dbReference type="EMBL" id="CFX90419.1"/>
    </source>
</evidence>
<dbReference type="STRING" id="690567.2165"/>
<evidence type="ECO:0000256" key="4">
    <source>
        <dbReference type="ARBA" id="ARBA00022692"/>
    </source>
</evidence>
<comment type="function">
    <text evidence="7">Catalyzes the transfer of the diacylglyceryl group from phosphatidylglycerol to the sulfhydryl group of the N-terminal cysteine of a prolipoprotein, the first step in the formation of mature lipoproteins.</text>
</comment>
<evidence type="ECO:0000256" key="7">
    <source>
        <dbReference type="HAMAP-Rule" id="MF_01147"/>
    </source>
</evidence>
<comment type="similarity">
    <text evidence="1 7">Belongs to the Lgt family.</text>
</comment>
<keyword evidence="3 7" id="KW-0808">Transferase</keyword>
<evidence type="ECO:0000256" key="5">
    <source>
        <dbReference type="ARBA" id="ARBA00022989"/>
    </source>
</evidence>
<feature type="transmembrane region" description="Helical" evidence="7">
    <location>
        <begin position="91"/>
        <end position="109"/>
    </location>
</feature>
<dbReference type="RefSeq" id="WP_052729738.1">
    <property type="nucleotide sequence ID" value="NZ_CGIH01000036.1"/>
</dbReference>
<comment type="pathway">
    <text evidence="7">Protein modification; lipoprotein biosynthesis (diacylglyceryl transfer).</text>
</comment>
<dbReference type="PANTHER" id="PTHR30589:SF0">
    <property type="entry name" value="PHOSPHATIDYLGLYCEROL--PROLIPOPROTEIN DIACYLGLYCERYL TRANSFERASE"/>
    <property type="match status" value="1"/>
</dbReference>
<evidence type="ECO:0000256" key="3">
    <source>
        <dbReference type="ARBA" id="ARBA00022679"/>
    </source>
</evidence>
<keyword evidence="9" id="KW-1185">Reference proteome</keyword>
<keyword evidence="8" id="KW-0449">Lipoprotein</keyword>
<dbReference type="GO" id="GO:0005886">
    <property type="term" value="C:plasma membrane"/>
    <property type="evidence" value="ECO:0007669"/>
    <property type="project" value="UniProtKB-SubCell"/>
</dbReference>
<dbReference type="AlphaFoldDB" id="A0A0E4GBL6"/>
<sequence length="253" mass="29279">MHPILFSWGKFNVYSWGFMLAVAIIVAIFGLTKMFKREGYDPNTAIDLVIILIITGVLGARLAYIVVYQWQDFLMNPAAVLIPGAEGFQGLIWYGALFIALPVFIWYVRRKNYPLWNMLDIFAPFVALGYAIVRIGCFLEGCCYGNVTNSALGVVFPTVDHLTRFPTQLFSSALNFILFALLIWYYPRRKFNGQIFIFYLMGYSVYRFIIEYFRDNIIFYGPFSMGQVVTLVIFGAALLLYRWRKEQSRWPEA</sequence>
<protein>
    <recommendedName>
        <fullName evidence="7">Phosphatidylglycerol--prolipoprotein diacylglyceryl transferase</fullName>
        <ecNumber evidence="7">2.5.1.145</ecNumber>
    </recommendedName>
</protein>
<dbReference type="UniPathway" id="UPA00664"/>
<dbReference type="Proteomes" id="UP000045545">
    <property type="component" value="Unassembled WGS sequence"/>
</dbReference>
<feature type="transmembrane region" description="Helical" evidence="7">
    <location>
        <begin position="13"/>
        <end position="32"/>
    </location>
</feature>
<dbReference type="EMBL" id="CGIH01000036">
    <property type="protein sequence ID" value="CFX90419.1"/>
    <property type="molecule type" value="Genomic_DNA"/>
</dbReference>
<keyword evidence="4 7" id="KW-0812">Transmembrane</keyword>
<feature type="transmembrane region" description="Helical" evidence="7">
    <location>
        <begin position="195"/>
        <end position="213"/>
    </location>
</feature>
<name>A0A0E4GBL6_9FIRM</name>
<gene>
    <name evidence="7" type="primary">lgt</name>
    <name evidence="8" type="ORF">2165</name>
</gene>
<dbReference type="NCBIfam" id="TIGR00544">
    <property type="entry name" value="lgt"/>
    <property type="match status" value="1"/>
</dbReference>
<accession>A0A0E4GBL6</accession>
<dbReference type="HAMAP" id="MF_01147">
    <property type="entry name" value="Lgt"/>
    <property type="match status" value="1"/>
</dbReference>
<dbReference type="PANTHER" id="PTHR30589">
    <property type="entry name" value="PROLIPOPROTEIN DIACYLGLYCERYL TRANSFERASE"/>
    <property type="match status" value="1"/>
</dbReference>
<feature type="transmembrane region" description="Helical" evidence="7">
    <location>
        <begin position="167"/>
        <end position="186"/>
    </location>
</feature>
<feature type="transmembrane region" description="Helical" evidence="7">
    <location>
        <begin position="44"/>
        <end position="71"/>
    </location>
</feature>
<feature type="transmembrane region" description="Helical" evidence="7">
    <location>
        <begin position="219"/>
        <end position="241"/>
    </location>
</feature>
<dbReference type="Pfam" id="PF01790">
    <property type="entry name" value="LGT"/>
    <property type="match status" value="1"/>
</dbReference>
<keyword evidence="5 7" id="KW-1133">Transmembrane helix</keyword>
<keyword evidence="2 7" id="KW-1003">Cell membrane</keyword>
<dbReference type="GO" id="GO:0042158">
    <property type="term" value="P:lipoprotein biosynthetic process"/>
    <property type="evidence" value="ECO:0007669"/>
    <property type="project" value="UniProtKB-UniRule"/>
</dbReference>
<evidence type="ECO:0000313" key="9">
    <source>
        <dbReference type="Proteomes" id="UP000045545"/>
    </source>
</evidence>
<feature type="transmembrane region" description="Helical" evidence="7">
    <location>
        <begin position="121"/>
        <end position="147"/>
    </location>
</feature>
<reference evidence="8 9" key="1">
    <citation type="submission" date="2015-03" db="EMBL/GenBank/DDBJ databases">
        <authorList>
            <person name="Murphy D."/>
        </authorList>
    </citation>
    <scope>NUCLEOTIDE SEQUENCE [LARGE SCALE GENOMIC DNA]</scope>
    <source>
        <strain evidence="8 9">OL-4</strain>
    </source>
</reference>
<dbReference type="InterPro" id="IPR001640">
    <property type="entry name" value="Lgt"/>
</dbReference>
<keyword evidence="6 7" id="KW-0472">Membrane</keyword>
<evidence type="ECO:0000256" key="6">
    <source>
        <dbReference type="ARBA" id="ARBA00023136"/>
    </source>
</evidence>
<organism evidence="8 9">
    <name type="scientific">Syntrophomonas zehnderi OL-4</name>
    <dbReference type="NCBI Taxonomy" id="690567"/>
    <lineage>
        <taxon>Bacteria</taxon>
        <taxon>Bacillati</taxon>
        <taxon>Bacillota</taxon>
        <taxon>Clostridia</taxon>
        <taxon>Eubacteriales</taxon>
        <taxon>Syntrophomonadaceae</taxon>
        <taxon>Syntrophomonas</taxon>
    </lineage>
</organism>
<dbReference type="GO" id="GO:0008961">
    <property type="term" value="F:phosphatidylglycerol-prolipoprotein diacylglyceryl transferase activity"/>
    <property type="evidence" value="ECO:0007669"/>
    <property type="project" value="UniProtKB-UniRule"/>
</dbReference>
<evidence type="ECO:0000256" key="2">
    <source>
        <dbReference type="ARBA" id="ARBA00022475"/>
    </source>
</evidence>
<comment type="subcellular location">
    <subcellularLocation>
        <location evidence="7">Cell membrane</location>
        <topology evidence="7">Multi-pass membrane protein</topology>
    </subcellularLocation>
</comment>
<evidence type="ECO:0000256" key="1">
    <source>
        <dbReference type="ARBA" id="ARBA00007150"/>
    </source>
</evidence>
<feature type="binding site" evidence="7">
    <location>
        <position position="134"/>
    </location>
    <ligand>
        <name>a 1,2-diacyl-sn-glycero-3-phospho-(1'-sn-glycerol)</name>
        <dbReference type="ChEBI" id="CHEBI:64716"/>
    </ligand>
</feature>